<organism evidence="1 2">
    <name type="scientific">Ridgeia piscesae</name>
    <name type="common">Tubeworm</name>
    <dbReference type="NCBI Taxonomy" id="27915"/>
    <lineage>
        <taxon>Eukaryota</taxon>
        <taxon>Metazoa</taxon>
        <taxon>Spiralia</taxon>
        <taxon>Lophotrochozoa</taxon>
        <taxon>Annelida</taxon>
        <taxon>Polychaeta</taxon>
        <taxon>Sedentaria</taxon>
        <taxon>Canalipalpata</taxon>
        <taxon>Sabellida</taxon>
        <taxon>Siboglinidae</taxon>
        <taxon>Ridgeia</taxon>
    </lineage>
</organism>
<protein>
    <submittedName>
        <fullName evidence="1">Uncharacterized protein</fullName>
    </submittedName>
</protein>
<accession>A0AAD9K4E0</accession>
<dbReference type="EMBL" id="JAODUO010001400">
    <property type="protein sequence ID" value="KAK2164718.1"/>
    <property type="molecule type" value="Genomic_DNA"/>
</dbReference>
<gene>
    <name evidence="1" type="ORF">NP493_1401g00025</name>
</gene>
<comment type="caution">
    <text evidence="1">The sequence shown here is derived from an EMBL/GenBank/DDBJ whole genome shotgun (WGS) entry which is preliminary data.</text>
</comment>
<sequence>MRYSCRFQIFRTVTTLSNQHDDVRVGTDKMATIDRDGERCLDYFWHISVDDEAAVDTFTLRRWSPAPVYFVLV</sequence>
<evidence type="ECO:0000313" key="2">
    <source>
        <dbReference type="Proteomes" id="UP001209878"/>
    </source>
</evidence>
<dbReference type="AlphaFoldDB" id="A0AAD9K4E0"/>
<proteinExistence type="predicted"/>
<name>A0AAD9K4E0_RIDPI</name>
<dbReference type="Proteomes" id="UP001209878">
    <property type="component" value="Unassembled WGS sequence"/>
</dbReference>
<keyword evidence="2" id="KW-1185">Reference proteome</keyword>
<reference evidence="1" key="1">
    <citation type="journal article" date="2023" name="Mol. Biol. Evol.">
        <title>Third-Generation Sequencing Reveals the Adaptive Role of the Epigenome in Three Deep-Sea Polychaetes.</title>
        <authorList>
            <person name="Perez M."/>
            <person name="Aroh O."/>
            <person name="Sun Y."/>
            <person name="Lan Y."/>
            <person name="Juniper S.K."/>
            <person name="Young C.R."/>
            <person name="Angers B."/>
            <person name="Qian P.Y."/>
        </authorList>
    </citation>
    <scope>NUCLEOTIDE SEQUENCE</scope>
    <source>
        <strain evidence="1">R07B-5</strain>
    </source>
</reference>
<evidence type="ECO:0000313" key="1">
    <source>
        <dbReference type="EMBL" id="KAK2164718.1"/>
    </source>
</evidence>